<accession>A0A4V2ESY5</accession>
<gene>
    <name evidence="1" type="ORF">EV193_104409</name>
</gene>
<reference evidence="1 2" key="1">
    <citation type="submission" date="2019-02" db="EMBL/GenBank/DDBJ databases">
        <title>Genomic Encyclopedia of Type Strains, Phase IV (KMG-IV): sequencing the most valuable type-strain genomes for metagenomic binning, comparative biology and taxonomic classification.</title>
        <authorList>
            <person name="Goeker M."/>
        </authorList>
    </citation>
    <scope>NUCLEOTIDE SEQUENCE [LARGE SCALE GENOMIC DNA]</scope>
    <source>
        <strain evidence="1 2">DSM 101727</strain>
    </source>
</reference>
<evidence type="ECO:0000313" key="2">
    <source>
        <dbReference type="Proteomes" id="UP000294257"/>
    </source>
</evidence>
<name>A0A4V2ESY5_9PSEU</name>
<dbReference type="AlphaFoldDB" id="A0A4V2ESY5"/>
<evidence type="ECO:0000313" key="1">
    <source>
        <dbReference type="EMBL" id="RZS39193.1"/>
    </source>
</evidence>
<sequence length="93" mass="10022">MNEEEFAAAMVSEIANMEQEARALTPELARLARSTQDDVFDPEGMAHTVAHVSRDGGTTTIMNWGGQKTAHPTSNLSASRRLLEAARRQGAPG</sequence>
<organism evidence="1 2">
    <name type="scientific">Herbihabitans rhizosphaerae</name>
    <dbReference type="NCBI Taxonomy" id="1872711"/>
    <lineage>
        <taxon>Bacteria</taxon>
        <taxon>Bacillati</taxon>
        <taxon>Actinomycetota</taxon>
        <taxon>Actinomycetes</taxon>
        <taxon>Pseudonocardiales</taxon>
        <taxon>Pseudonocardiaceae</taxon>
        <taxon>Herbihabitans</taxon>
    </lineage>
</organism>
<dbReference type="Proteomes" id="UP000294257">
    <property type="component" value="Unassembled WGS sequence"/>
</dbReference>
<comment type="caution">
    <text evidence="1">The sequence shown here is derived from an EMBL/GenBank/DDBJ whole genome shotgun (WGS) entry which is preliminary data.</text>
</comment>
<dbReference type="RefSeq" id="WP_130344755.1">
    <property type="nucleotide sequence ID" value="NZ_SGWQ01000004.1"/>
</dbReference>
<keyword evidence="2" id="KW-1185">Reference proteome</keyword>
<dbReference type="EMBL" id="SGWQ01000004">
    <property type="protein sequence ID" value="RZS39193.1"/>
    <property type="molecule type" value="Genomic_DNA"/>
</dbReference>
<protein>
    <submittedName>
        <fullName evidence="1">Uncharacterized protein</fullName>
    </submittedName>
</protein>
<proteinExistence type="predicted"/>